<name>A0AA48HFL0_9ALTE</name>
<dbReference type="KEGG" id="pmaw:MACH26_10020"/>
<organism evidence="1 2">
    <name type="scientific">Planctobacterium marinum</name>
    <dbReference type="NCBI Taxonomy" id="1631968"/>
    <lineage>
        <taxon>Bacteria</taxon>
        <taxon>Pseudomonadati</taxon>
        <taxon>Pseudomonadota</taxon>
        <taxon>Gammaproteobacteria</taxon>
        <taxon>Alteromonadales</taxon>
        <taxon>Alteromonadaceae</taxon>
        <taxon>Planctobacterium</taxon>
    </lineage>
</organism>
<dbReference type="Proteomes" id="UP001333710">
    <property type="component" value="Chromosome"/>
</dbReference>
<proteinExistence type="predicted"/>
<reference evidence="1" key="1">
    <citation type="submission" date="2023-01" db="EMBL/GenBank/DDBJ databases">
        <title>Complete genome sequence of Planctobacterium marinum strain Dej080120_11.</title>
        <authorList>
            <person name="Ueki S."/>
            <person name="Maruyama F."/>
        </authorList>
    </citation>
    <scope>NUCLEOTIDE SEQUENCE</scope>
    <source>
        <strain evidence="1">Dej080120_11</strain>
    </source>
</reference>
<sequence>MQSTPDTALLAAGRNVEREHQYAWVGPLVSSTPYLFKLSSREDVSVSSFADLKFYRIGLTRRGVMVPTFKKLGLKVPENLILVSGAEETYGMLFQKRVDLILGSDLTMPYNLRNLGYELDALEPVIQIDYEGSGNHLALHKSYSAESIERLNARIKKMWNSGEIEGIIDSYRLLPKSIND</sequence>
<keyword evidence="2" id="KW-1185">Reference proteome</keyword>
<dbReference type="PANTHER" id="PTHR38834">
    <property type="entry name" value="PERIPLASMIC SUBSTRATE BINDING PROTEIN FAMILY 3"/>
    <property type="match status" value="1"/>
</dbReference>
<evidence type="ECO:0000313" key="2">
    <source>
        <dbReference type="Proteomes" id="UP001333710"/>
    </source>
</evidence>
<evidence type="ECO:0000313" key="1">
    <source>
        <dbReference type="EMBL" id="BDX05481.1"/>
    </source>
</evidence>
<dbReference type="PANTHER" id="PTHR38834:SF3">
    <property type="entry name" value="SOLUTE-BINDING PROTEIN FAMILY 3_N-TERMINAL DOMAIN-CONTAINING PROTEIN"/>
    <property type="match status" value="1"/>
</dbReference>
<accession>A0AA48HFL0</accession>
<gene>
    <name evidence="1" type="ORF">MACH26_10020</name>
</gene>
<dbReference type="EMBL" id="AP027272">
    <property type="protein sequence ID" value="BDX05481.1"/>
    <property type="molecule type" value="Genomic_DNA"/>
</dbReference>
<dbReference type="Gene3D" id="3.40.190.10">
    <property type="entry name" value="Periplasmic binding protein-like II"/>
    <property type="match status" value="2"/>
</dbReference>
<dbReference type="AlphaFoldDB" id="A0AA48HFL0"/>
<evidence type="ECO:0008006" key="3">
    <source>
        <dbReference type="Google" id="ProtNLM"/>
    </source>
</evidence>
<dbReference type="SUPFAM" id="SSF53850">
    <property type="entry name" value="Periplasmic binding protein-like II"/>
    <property type="match status" value="1"/>
</dbReference>
<protein>
    <recommendedName>
        <fullName evidence="3">Solute-binding protein family 3/N-terminal domain-containing protein</fullName>
    </recommendedName>
</protein>